<dbReference type="RefSeq" id="WP_193460759.1">
    <property type="nucleotide sequence ID" value="NZ_BMXO01000001.1"/>
</dbReference>
<proteinExistence type="predicted"/>
<evidence type="ECO:0000256" key="1">
    <source>
        <dbReference type="SAM" id="Coils"/>
    </source>
</evidence>
<reference evidence="4" key="1">
    <citation type="journal article" date="2019" name="Int. J. Syst. Evol. Microbiol.">
        <title>The Global Catalogue of Microorganisms (GCM) 10K type strain sequencing project: providing services to taxonomists for standard genome sequencing and annotation.</title>
        <authorList>
            <consortium name="The Broad Institute Genomics Platform"/>
            <consortium name="The Broad Institute Genome Sequencing Center for Infectious Disease"/>
            <person name="Wu L."/>
            <person name="Ma J."/>
        </authorList>
    </citation>
    <scope>NUCLEOTIDE SEQUENCE [LARGE SCALE GENOMIC DNA]</scope>
    <source>
        <strain evidence="4">KCTC 22157</strain>
    </source>
</reference>
<dbReference type="EMBL" id="BMXO01000001">
    <property type="protein sequence ID" value="GGW45237.1"/>
    <property type="molecule type" value="Genomic_DNA"/>
</dbReference>
<dbReference type="Pfam" id="PF24720">
    <property type="entry name" value="DUF7673"/>
    <property type="match status" value="1"/>
</dbReference>
<sequence>MTTQSSMPLVTQRLRERNRKALEAMIAAEEEANKTSARLDEQGPDALQRLVQVADGDSGQSHHCRRVLLSVYNGTAWPLDPTRLRVIDRDLQAAALTLIEWSIYAFDEPHTYLNNGEQVMQRFAAIEQQKEQ</sequence>
<feature type="domain" description="DUF7673" evidence="2">
    <location>
        <begin position="45"/>
        <end position="124"/>
    </location>
</feature>
<dbReference type="InterPro" id="IPR056090">
    <property type="entry name" value="DUF7673"/>
</dbReference>
<evidence type="ECO:0000313" key="3">
    <source>
        <dbReference type="EMBL" id="GGW45237.1"/>
    </source>
</evidence>
<gene>
    <name evidence="3" type="ORF">GCM10007158_02330</name>
</gene>
<accession>A0ABQ2WA54</accession>
<evidence type="ECO:0000313" key="4">
    <source>
        <dbReference type="Proteomes" id="UP000647585"/>
    </source>
</evidence>
<protein>
    <recommendedName>
        <fullName evidence="2">DUF7673 domain-containing protein</fullName>
    </recommendedName>
</protein>
<dbReference type="Proteomes" id="UP000647585">
    <property type="component" value="Unassembled WGS sequence"/>
</dbReference>
<name>A0ABQ2WA54_9GAMM</name>
<keyword evidence="1" id="KW-0175">Coiled coil</keyword>
<organism evidence="3 4">
    <name type="scientific">Halomonas johnsoniae</name>
    <dbReference type="NCBI Taxonomy" id="502832"/>
    <lineage>
        <taxon>Bacteria</taxon>
        <taxon>Pseudomonadati</taxon>
        <taxon>Pseudomonadota</taxon>
        <taxon>Gammaproteobacteria</taxon>
        <taxon>Oceanospirillales</taxon>
        <taxon>Halomonadaceae</taxon>
        <taxon>Halomonas</taxon>
    </lineage>
</organism>
<keyword evidence="4" id="KW-1185">Reference proteome</keyword>
<feature type="coiled-coil region" evidence="1">
    <location>
        <begin position="11"/>
        <end position="38"/>
    </location>
</feature>
<evidence type="ECO:0000259" key="2">
    <source>
        <dbReference type="Pfam" id="PF24720"/>
    </source>
</evidence>
<comment type="caution">
    <text evidence="3">The sequence shown here is derived from an EMBL/GenBank/DDBJ whole genome shotgun (WGS) entry which is preliminary data.</text>
</comment>